<evidence type="ECO:0000313" key="8">
    <source>
        <dbReference type="EMBL" id="ADJ27463.1"/>
    </source>
</evidence>
<dbReference type="GO" id="GO:0018189">
    <property type="term" value="P:pyrroloquinoline quinone biosynthetic process"/>
    <property type="evidence" value="ECO:0007669"/>
    <property type="project" value="UniProtKB-UniRule"/>
</dbReference>
<dbReference type="Pfam" id="PF08042">
    <property type="entry name" value="PqqA"/>
    <property type="match status" value="1"/>
</dbReference>
<dbReference type="STRING" id="105559.Nwat_0498"/>
<evidence type="ECO:0000256" key="5">
    <source>
        <dbReference type="ARBA" id="ARBA00024749"/>
    </source>
</evidence>
<dbReference type="AlphaFoldDB" id="D8KAE8"/>
<feature type="cross-link" description="Pyrroloquinoline quinone (Glu-Tyr)" evidence="7">
    <location>
        <begin position="15"/>
        <end position="19"/>
    </location>
</feature>
<dbReference type="NCBIfam" id="TIGR02107">
    <property type="entry name" value="PQQ_syn_pqqA"/>
    <property type="match status" value="1"/>
</dbReference>
<evidence type="ECO:0000256" key="2">
    <source>
        <dbReference type="ARBA" id="ARBA00009325"/>
    </source>
</evidence>
<proteinExistence type="inferred from homology"/>
<dbReference type="UniPathway" id="UPA00539"/>
<evidence type="ECO:0000256" key="3">
    <source>
        <dbReference type="ARBA" id="ARBA00015086"/>
    </source>
</evidence>
<keyword evidence="9" id="KW-1185">Reference proteome</keyword>
<comment type="similarity">
    <text evidence="2 7">Belongs to the PqqA family.</text>
</comment>
<dbReference type="HAMAP" id="MF_00656">
    <property type="entry name" value="PQQ_syn_PqqA"/>
    <property type="match status" value="1"/>
</dbReference>
<evidence type="ECO:0000313" key="9">
    <source>
        <dbReference type="Proteomes" id="UP000000393"/>
    </source>
</evidence>
<keyword evidence="4 7" id="KW-0884">PQQ biosynthesis</keyword>
<sequence length="23" mass="2946">MWIKPAYCELRFGFEVTMYIYQR</sequence>
<dbReference type="KEGG" id="nwa:Nwat_0498"/>
<dbReference type="Proteomes" id="UP000000393">
    <property type="component" value="Chromosome"/>
</dbReference>
<organism evidence="8 9">
    <name type="scientific">Nitrosococcus watsoni (strain C-113)</name>
    <dbReference type="NCBI Taxonomy" id="105559"/>
    <lineage>
        <taxon>Bacteria</taxon>
        <taxon>Pseudomonadati</taxon>
        <taxon>Pseudomonadota</taxon>
        <taxon>Gammaproteobacteria</taxon>
        <taxon>Chromatiales</taxon>
        <taxon>Chromatiaceae</taxon>
        <taxon>Nitrosococcus</taxon>
    </lineage>
</organism>
<name>D8KAE8_NITWC</name>
<evidence type="ECO:0000256" key="4">
    <source>
        <dbReference type="ARBA" id="ARBA00022905"/>
    </source>
</evidence>
<gene>
    <name evidence="7" type="primary">pqqA</name>
    <name evidence="8" type="ordered locus">Nwat_0498</name>
</gene>
<protein>
    <recommendedName>
        <fullName evidence="3 7">Coenzyme PQQ synthesis protein A</fullName>
    </recommendedName>
    <alternativeName>
        <fullName evidence="6 7">Pyrroloquinoline quinone biosynthesis protein A</fullName>
    </alternativeName>
</protein>
<dbReference type="EMBL" id="CP002086">
    <property type="protein sequence ID" value="ADJ27463.1"/>
    <property type="molecule type" value="Genomic_DNA"/>
</dbReference>
<dbReference type="HOGENOM" id="CLU_219131_0_0_6"/>
<evidence type="ECO:0000256" key="7">
    <source>
        <dbReference type="HAMAP-Rule" id="MF_00656"/>
    </source>
</evidence>
<comment type="function">
    <text evidence="5 7">Required for coenzyme pyrroloquinoline quinone (PQQ) biosynthesis. PQQ is probably formed by cross-linking a specific glutamate to a specific tyrosine residue and excising these residues from the peptide.</text>
</comment>
<dbReference type="InterPro" id="IPR011725">
    <property type="entry name" value="PQQ_synth_PqqA"/>
</dbReference>
<accession>D8KAE8</accession>
<evidence type="ECO:0000256" key="1">
    <source>
        <dbReference type="ARBA" id="ARBA00004886"/>
    </source>
</evidence>
<comment type="pathway">
    <text evidence="1 7">Cofactor biosynthesis; pyrroloquinoline quinone biosynthesis.</text>
</comment>
<dbReference type="RefSeq" id="WP_013219571.1">
    <property type="nucleotide sequence ID" value="NC_014315.1"/>
</dbReference>
<reference evidence="8 9" key="1">
    <citation type="submission" date="2010-06" db="EMBL/GenBank/DDBJ databases">
        <title>Complete sequence of chromosome of Nitrosococcus watsoni C-113.</title>
        <authorList>
            <consortium name="US DOE Joint Genome Institute"/>
            <person name="Lucas S."/>
            <person name="Copeland A."/>
            <person name="Lapidus A."/>
            <person name="Cheng J.-F."/>
            <person name="Bruce D."/>
            <person name="Goodwin L."/>
            <person name="Pitluck S."/>
            <person name="Malfatti S.A."/>
            <person name="Chain P.S.G."/>
            <person name="Land M."/>
            <person name="Hauser L."/>
            <person name="Kyrpides N."/>
            <person name="Ivanova N."/>
            <person name="Cambell M.A."/>
            <person name="Heidelberg J.F."/>
            <person name="Klotz M.G."/>
            <person name="Woyke T."/>
        </authorList>
    </citation>
    <scope>NUCLEOTIDE SEQUENCE [LARGE SCALE GENOMIC DNA]</scope>
    <source>
        <strain evidence="8 9">C-113</strain>
    </source>
</reference>
<evidence type="ECO:0000256" key="6">
    <source>
        <dbReference type="ARBA" id="ARBA00030967"/>
    </source>
</evidence>